<protein>
    <recommendedName>
        <fullName evidence="1">Metallo-beta-lactamase domain-containing protein</fullName>
    </recommendedName>
</protein>
<dbReference type="AlphaFoldDB" id="R7QD98"/>
<dbReference type="PIRSF" id="PIRSF038896">
    <property type="entry name" value="NAPE-PLD"/>
    <property type="match status" value="1"/>
</dbReference>
<feature type="domain" description="Metallo-beta-lactamase" evidence="1">
    <location>
        <begin position="43"/>
        <end position="175"/>
    </location>
</feature>
<dbReference type="STRING" id="2769.R7QD98"/>
<dbReference type="GeneID" id="17323321"/>
<evidence type="ECO:0000259" key="1">
    <source>
        <dbReference type="Pfam" id="PF12706"/>
    </source>
</evidence>
<reference evidence="3" key="1">
    <citation type="journal article" date="2013" name="Proc. Natl. Acad. Sci. U.S.A.">
        <title>Genome structure and metabolic features in the red seaweed Chondrus crispus shed light on evolution of the Archaeplastida.</title>
        <authorList>
            <person name="Collen J."/>
            <person name="Porcel B."/>
            <person name="Carre W."/>
            <person name="Ball S.G."/>
            <person name="Chaparro C."/>
            <person name="Tonon T."/>
            <person name="Barbeyron T."/>
            <person name="Michel G."/>
            <person name="Noel B."/>
            <person name="Valentin K."/>
            <person name="Elias M."/>
            <person name="Artiguenave F."/>
            <person name="Arun A."/>
            <person name="Aury J.M."/>
            <person name="Barbosa-Neto J.F."/>
            <person name="Bothwell J.H."/>
            <person name="Bouget F.Y."/>
            <person name="Brillet L."/>
            <person name="Cabello-Hurtado F."/>
            <person name="Capella-Gutierrez S."/>
            <person name="Charrier B."/>
            <person name="Cladiere L."/>
            <person name="Cock J.M."/>
            <person name="Coelho S.M."/>
            <person name="Colleoni C."/>
            <person name="Czjzek M."/>
            <person name="Da Silva C."/>
            <person name="Delage L."/>
            <person name="Denoeud F."/>
            <person name="Deschamps P."/>
            <person name="Dittami S.M."/>
            <person name="Gabaldon T."/>
            <person name="Gachon C.M."/>
            <person name="Groisillier A."/>
            <person name="Herve C."/>
            <person name="Jabbari K."/>
            <person name="Katinka M."/>
            <person name="Kloareg B."/>
            <person name="Kowalczyk N."/>
            <person name="Labadie K."/>
            <person name="Leblanc C."/>
            <person name="Lopez P.J."/>
            <person name="McLachlan D.H."/>
            <person name="Meslet-Cladiere L."/>
            <person name="Moustafa A."/>
            <person name="Nehr Z."/>
            <person name="Nyvall Collen P."/>
            <person name="Panaud O."/>
            <person name="Partensky F."/>
            <person name="Poulain J."/>
            <person name="Rensing S.A."/>
            <person name="Rousvoal S."/>
            <person name="Samson G."/>
            <person name="Symeonidi A."/>
            <person name="Weissenbach J."/>
            <person name="Zambounis A."/>
            <person name="Wincker P."/>
            <person name="Boyen C."/>
        </authorList>
    </citation>
    <scope>NUCLEOTIDE SEQUENCE [LARGE SCALE GENOMIC DNA]</scope>
    <source>
        <strain evidence="3">cv. Stackhouse</strain>
    </source>
</reference>
<keyword evidence="3" id="KW-1185">Reference proteome</keyword>
<dbReference type="PANTHER" id="PTHR15032:SF4">
    <property type="entry name" value="N-ACYL-PHOSPHATIDYLETHANOLAMINE-HYDROLYZING PHOSPHOLIPASE D"/>
    <property type="match status" value="1"/>
</dbReference>
<dbReference type="Proteomes" id="UP000012073">
    <property type="component" value="Unassembled WGS sequence"/>
</dbReference>
<dbReference type="Pfam" id="PF12706">
    <property type="entry name" value="Lactamase_B_2"/>
    <property type="match status" value="1"/>
</dbReference>
<name>R7QD98_CHOCR</name>
<gene>
    <name evidence="2" type="ORF">CHC_T00004230001</name>
</gene>
<organism evidence="2 3">
    <name type="scientific">Chondrus crispus</name>
    <name type="common">Carrageen Irish moss</name>
    <name type="synonym">Polymorpha crispa</name>
    <dbReference type="NCBI Taxonomy" id="2769"/>
    <lineage>
        <taxon>Eukaryota</taxon>
        <taxon>Rhodophyta</taxon>
        <taxon>Florideophyceae</taxon>
        <taxon>Rhodymeniophycidae</taxon>
        <taxon>Gigartinales</taxon>
        <taxon>Gigartinaceae</taxon>
        <taxon>Chondrus</taxon>
    </lineage>
</organism>
<dbReference type="GO" id="GO:0008270">
    <property type="term" value="F:zinc ion binding"/>
    <property type="evidence" value="ECO:0007669"/>
    <property type="project" value="InterPro"/>
</dbReference>
<dbReference type="SUPFAM" id="SSF56281">
    <property type="entry name" value="Metallo-hydrolase/oxidoreductase"/>
    <property type="match status" value="1"/>
</dbReference>
<dbReference type="GO" id="GO:0005737">
    <property type="term" value="C:cytoplasm"/>
    <property type="evidence" value="ECO:0007669"/>
    <property type="project" value="TreeGrafter"/>
</dbReference>
<dbReference type="EMBL" id="HG001746">
    <property type="protein sequence ID" value="CDF35758.1"/>
    <property type="molecule type" value="Genomic_DNA"/>
</dbReference>
<dbReference type="GO" id="GO:0070290">
    <property type="term" value="F:N-acylphosphatidylethanolamine-specific phospholipase D activity"/>
    <property type="evidence" value="ECO:0007669"/>
    <property type="project" value="InterPro"/>
</dbReference>
<dbReference type="InterPro" id="IPR024884">
    <property type="entry name" value="NAPE-PLD"/>
</dbReference>
<dbReference type="OrthoDB" id="332863at2759"/>
<dbReference type="RefSeq" id="XP_005715577.1">
    <property type="nucleotide sequence ID" value="XM_005715520.1"/>
</dbReference>
<dbReference type="InterPro" id="IPR036866">
    <property type="entry name" value="RibonucZ/Hydroxyglut_hydro"/>
</dbReference>
<dbReference type="InterPro" id="IPR001279">
    <property type="entry name" value="Metallo-B-lactamas"/>
</dbReference>
<dbReference type="KEGG" id="ccp:CHC_T00004230001"/>
<dbReference type="Gene3D" id="3.60.15.10">
    <property type="entry name" value="Ribonuclease Z/Hydroxyacylglutathione hydrolase-like"/>
    <property type="match status" value="1"/>
</dbReference>
<dbReference type="OMA" id="RMAPMHW"/>
<proteinExistence type="predicted"/>
<dbReference type="PANTHER" id="PTHR15032">
    <property type="entry name" value="N-ACYL-PHOSPHATIDYLETHANOLAMINE-HYDROLYZING PHOSPHOLIPASE D"/>
    <property type="match status" value="1"/>
</dbReference>
<accession>R7QD98</accession>
<dbReference type="PhylomeDB" id="R7QD98"/>
<evidence type="ECO:0000313" key="3">
    <source>
        <dbReference type="Proteomes" id="UP000012073"/>
    </source>
</evidence>
<dbReference type="Gramene" id="CDF35758">
    <property type="protein sequence ID" value="CDF35758"/>
    <property type="gene ID" value="CHC_T00004230001"/>
</dbReference>
<sequence length="301" mass="33418">MLLLATTPDFDQADDELEKDEEALVSFWIGHCTFLLRATGLTVLTDPVWSLRLGPLGPKRLVPPACSIDALPKTIDAVILSSACYDHYDKNAVAALVSRVTVWLVPLGLKQVLVSAGVPDDKVIELDWWEESVVKGYTFICTPAQHYSIRDGALWCSWVVNAEHHHFFYCGGTGYRAIDSSVGDNGAYISRYSIRSNTAYPNCPAFQEINRRYGPCDTAFLPIGGSKPRVLMSGVQGDARDMVCVHRDLDAHRSVVHRWGTFACNDEGMLDAVRLLENVLARGPVPEREISYLRHGQMHVT</sequence>
<evidence type="ECO:0000313" key="2">
    <source>
        <dbReference type="EMBL" id="CDF35758.1"/>
    </source>
</evidence>